<evidence type="ECO:0000256" key="2">
    <source>
        <dbReference type="ARBA" id="ARBA00022741"/>
    </source>
</evidence>
<dbReference type="GO" id="GO:0140662">
    <property type="term" value="F:ATP-dependent protein folding chaperone"/>
    <property type="evidence" value="ECO:0007669"/>
    <property type="project" value="InterPro"/>
</dbReference>
<evidence type="ECO:0000313" key="4">
    <source>
        <dbReference type="EMBL" id="CAG8548274.1"/>
    </source>
</evidence>
<keyword evidence="5" id="KW-1185">Reference proteome</keyword>
<organism evidence="4 5">
    <name type="scientific">Funneliformis caledonium</name>
    <dbReference type="NCBI Taxonomy" id="1117310"/>
    <lineage>
        <taxon>Eukaryota</taxon>
        <taxon>Fungi</taxon>
        <taxon>Fungi incertae sedis</taxon>
        <taxon>Mucoromycota</taxon>
        <taxon>Glomeromycotina</taxon>
        <taxon>Glomeromycetes</taxon>
        <taxon>Glomerales</taxon>
        <taxon>Glomeraceae</taxon>
        <taxon>Funneliformis</taxon>
    </lineage>
</organism>
<proteinExistence type="inferred from homology"/>
<dbReference type="OrthoDB" id="2401965at2759"/>
<keyword evidence="3" id="KW-0067">ATP-binding</keyword>
<dbReference type="EMBL" id="CAJVPQ010001369">
    <property type="protein sequence ID" value="CAG8548274.1"/>
    <property type="molecule type" value="Genomic_DNA"/>
</dbReference>
<dbReference type="InterPro" id="IPR013126">
    <property type="entry name" value="Hsp_70_fam"/>
</dbReference>
<dbReference type="Gene3D" id="3.30.420.40">
    <property type="match status" value="3"/>
</dbReference>
<dbReference type="FunFam" id="3.30.420.40:FF:000028">
    <property type="entry name" value="heat shock 70 kDa protein-like"/>
    <property type="match status" value="1"/>
</dbReference>
<sequence>MENFTNLRKLVIHHKFKNFILLNLVGIDLGLTYSSLEFGNMIELEIITNDQGHHTTPSYVTFIETERLNGDATKIKLLIKVIEKNGKLYIQVRFKGEKKDFTPKEISFMILVNLKETAEAYLGTKVNNAILVKSLFEGGSSFDISLLTIEEGIFEVKAVASAFRRLRTACERAKRELSSSSKVSIETDSLLKYIDFYTFLTRTKFEEIKSRLIQSTMEIVEKVLRDSKLDKNQIHEIVLVGGFNTYS</sequence>
<dbReference type="GO" id="GO:0005524">
    <property type="term" value="F:ATP binding"/>
    <property type="evidence" value="ECO:0007669"/>
    <property type="project" value="UniProtKB-KW"/>
</dbReference>
<evidence type="ECO:0000256" key="3">
    <source>
        <dbReference type="ARBA" id="ARBA00022840"/>
    </source>
</evidence>
<dbReference type="Proteomes" id="UP000789570">
    <property type="component" value="Unassembled WGS sequence"/>
</dbReference>
<accession>A0A9N9B1H9</accession>
<evidence type="ECO:0000256" key="1">
    <source>
        <dbReference type="ARBA" id="ARBA00007381"/>
    </source>
</evidence>
<keyword evidence="2" id="KW-0547">Nucleotide-binding</keyword>
<dbReference type="AlphaFoldDB" id="A0A9N9B1H9"/>
<dbReference type="InterPro" id="IPR043129">
    <property type="entry name" value="ATPase_NBD"/>
</dbReference>
<dbReference type="Gene3D" id="3.90.640.10">
    <property type="entry name" value="Actin, Chain A, domain 4"/>
    <property type="match status" value="1"/>
</dbReference>
<dbReference type="Pfam" id="PF00012">
    <property type="entry name" value="HSP70"/>
    <property type="match status" value="3"/>
</dbReference>
<name>A0A9N9B1H9_9GLOM</name>
<evidence type="ECO:0000313" key="5">
    <source>
        <dbReference type="Proteomes" id="UP000789570"/>
    </source>
</evidence>
<comment type="similarity">
    <text evidence="1">Belongs to the heat shock protein 70 family.</text>
</comment>
<comment type="caution">
    <text evidence="4">The sequence shown here is derived from an EMBL/GenBank/DDBJ whole genome shotgun (WGS) entry which is preliminary data.</text>
</comment>
<reference evidence="4" key="1">
    <citation type="submission" date="2021-06" db="EMBL/GenBank/DDBJ databases">
        <authorList>
            <person name="Kallberg Y."/>
            <person name="Tangrot J."/>
            <person name="Rosling A."/>
        </authorList>
    </citation>
    <scope>NUCLEOTIDE SEQUENCE</scope>
    <source>
        <strain evidence="4">UK204</strain>
    </source>
</reference>
<protein>
    <submittedName>
        <fullName evidence="4">2265_t:CDS:1</fullName>
    </submittedName>
</protein>
<dbReference type="PRINTS" id="PR00301">
    <property type="entry name" value="HEATSHOCK70"/>
</dbReference>
<dbReference type="PANTHER" id="PTHR19375">
    <property type="entry name" value="HEAT SHOCK PROTEIN 70KDA"/>
    <property type="match status" value="1"/>
</dbReference>
<gene>
    <name evidence="4" type="ORF">FCALED_LOCUS5985</name>
</gene>
<dbReference type="FunFam" id="3.90.640.10:FF:000003">
    <property type="entry name" value="Molecular chaperone DnaK"/>
    <property type="match status" value="1"/>
</dbReference>
<dbReference type="SUPFAM" id="SSF53067">
    <property type="entry name" value="Actin-like ATPase domain"/>
    <property type="match status" value="2"/>
</dbReference>